<protein>
    <submittedName>
        <fullName evidence="5">3-amino-5-hydroxybenzoic acid synthase</fullName>
    </submittedName>
</protein>
<sequence length="362" mass="38175">MDEVVRSGDWWRNEGVSVERFERDFAELEETPLVLAVTSGTHALELALMSAGIEAGARVIVPAATFFSTWSAVQRHGATAVLADIDLDTWTLDPTAASAAAAETSAAAVVPVHYGGVPAPLADLGRSAPTLIQDAAHGPGIRSQGAPLVQAGGIVCWSFQQSKLLPGGEGGAMGFADEATYRRALTLQNCGRIPGTPGYGHLAVASNFRMPELTSALLRAQLERFVDLSIRRANGASRLRARLAAIDGIVLQRARSGDSESHYLVQVRLTSTGGTGRDEIVERLASRGIPVSRTYPPLCEVPAYGASGYDPAEAAARCPNAMLVGRTGLSFHHRLLLAPPDVLDWVGDTVAEAVTSAAERFS</sequence>
<evidence type="ECO:0000256" key="4">
    <source>
        <dbReference type="RuleBase" id="RU004508"/>
    </source>
</evidence>
<dbReference type="GO" id="GO:0008483">
    <property type="term" value="F:transaminase activity"/>
    <property type="evidence" value="ECO:0007669"/>
    <property type="project" value="TreeGrafter"/>
</dbReference>
<evidence type="ECO:0000313" key="6">
    <source>
        <dbReference type="Proteomes" id="UP000468687"/>
    </source>
</evidence>
<accession>A0A6P0HPL7</accession>
<keyword evidence="6" id="KW-1185">Reference proteome</keyword>
<dbReference type="InterPro" id="IPR015421">
    <property type="entry name" value="PyrdxlP-dep_Trfase_major"/>
</dbReference>
<dbReference type="PIRSF" id="PIRSF000390">
    <property type="entry name" value="PLP_StrS"/>
    <property type="match status" value="1"/>
</dbReference>
<evidence type="ECO:0000313" key="5">
    <source>
        <dbReference type="EMBL" id="NEN79555.1"/>
    </source>
</evidence>
<dbReference type="PANTHER" id="PTHR30244:SF34">
    <property type="entry name" value="DTDP-4-AMINO-4,6-DIDEOXYGALACTOSE TRANSAMINASE"/>
    <property type="match status" value="1"/>
</dbReference>
<dbReference type="PANTHER" id="PTHR30244">
    <property type="entry name" value="TRANSAMINASE"/>
    <property type="match status" value="1"/>
</dbReference>
<name>A0A6P0HPL7_9ACTN</name>
<dbReference type="Gene3D" id="3.40.640.10">
    <property type="entry name" value="Type I PLP-dependent aspartate aminotransferase-like (Major domain)"/>
    <property type="match status" value="1"/>
</dbReference>
<reference evidence="5 6" key="1">
    <citation type="journal article" date="2014" name="Int. J. Syst. Evol. Microbiol.">
        <title>Nocardioides zeae sp. nov., isolated from the stem of Zea mays.</title>
        <authorList>
            <person name="Glaeser S.P."/>
            <person name="McInroy J.A."/>
            <person name="Busse H.J."/>
            <person name="Kampfer P."/>
        </authorList>
    </citation>
    <scope>NUCLEOTIDE SEQUENCE [LARGE SCALE GENOMIC DNA]</scope>
    <source>
        <strain evidence="5 6">JCM 30728</strain>
    </source>
</reference>
<dbReference type="InterPro" id="IPR000653">
    <property type="entry name" value="DegT/StrS_aminotransferase"/>
</dbReference>
<dbReference type="Pfam" id="PF01041">
    <property type="entry name" value="DegT_DnrJ_EryC1"/>
    <property type="match status" value="1"/>
</dbReference>
<dbReference type="GO" id="GO:0030170">
    <property type="term" value="F:pyridoxal phosphate binding"/>
    <property type="evidence" value="ECO:0007669"/>
    <property type="project" value="TreeGrafter"/>
</dbReference>
<keyword evidence="3 4" id="KW-0663">Pyridoxal phosphate</keyword>
<dbReference type="AlphaFoldDB" id="A0A6P0HPL7"/>
<proteinExistence type="inferred from homology"/>
<feature type="modified residue" description="N6-(pyridoxal phosphate)lysine" evidence="3">
    <location>
        <position position="163"/>
    </location>
</feature>
<dbReference type="Proteomes" id="UP000468687">
    <property type="component" value="Unassembled WGS sequence"/>
</dbReference>
<evidence type="ECO:0000256" key="2">
    <source>
        <dbReference type="PIRSR" id="PIRSR000390-1"/>
    </source>
</evidence>
<gene>
    <name evidence="5" type="ORF">G3T38_14845</name>
</gene>
<dbReference type="GO" id="GO:0000271">
    <property type="term" value="P:polysaccharide biosynthetic process"/>
    <property type="evidence" value="ECO:0007669"/>
    <property type="project" value="TreeGrafter"/>
</dbReference>
<evidence type="ECO:0000256" key="3">
    <source>
        <dbReference type="PIRSR" id="PIRSR000390-2"/>
    </source>
</evidence>
<comment type="caution">
    <text evidence="5">The sequence shown here is derived from an EMBL/GenBank/DDBJ whole genome shotgun (WGS) entry which is preliminary data.</text>
</comment>
<dbReference type="EMBL" id="JAAGXA010000010">
    <property type="protein sequence ID" value="NEN79555.1"/>
    <property type="molecule type" value="Genomic_DNA"/>
</dbReference>
<dbReference type="InterPro" id="IPR015422">
    <property type="entry name" value="PyrdxlP-dep_Trfase_small"/>
</dbReference>
<comment type="similarity">
    <text evidence="4">Belongs to the DegT/DnrJ/EryC1 family.</text>
</comment>
<comment type="cofactor">
    <cofactor evidence="1">
        <name>pyridoxal 5'-phosphate</name>
        <dbReference type="ChEBI" id="CHEBI:597326"/>
    </cofactor>
</comment>
<dbReference type="InterPro" id="IPR015424">
    <property type="entry name" value="PyrdxlP-dep_Trfase"/>
</dbReference>
<dbReference type="SUPFAM" id="SSF53383">
    <property type="entry name" value="PLP-dependent transferases"/>
    <property type="match status" value="1"/>
</dbReference>
<dbReference type="Gene3D" id="3.90.1150.10">
    <property type="entry name" value="Aspartate Aminotransferase, domain 1"/>
    <property type="match status" value="1"/>
</dbReference>
<feature type="active site" description="Proton acceptor" evidence="2">
    <location>
        <position position="163"/>
    </location>
</feature>
<evidence type="ECO:0000256" key="1">
    <source>
        <dbReference type="ARBA" id="ARBA00001933"/>
    </source>
</evidence>
<organism evidence="5 6">
    <name type="scientific">Nocardioides zeae</name>
    <dbReference type="NCBI Taxonomy" id="1457234"/>
    <lineage>
        <taxon>Bacteria</taxon>
        <taxon>Bacillati</taxon>
        <taxon>Actinomycetota</taxon>
        <taxon>Actinomycetes</taxon>
        <taxon>Propionibacteriales</taxon>
        <taxon>Nocardioidaceae</taxon>
        <taxon>Nocardioides</taxon>
    </lineage>
</organism>